<dbReference type="InterPro" id="IPR050320">
    <property type="entry name" value="N5-glutamine_MTase"/>
</dbReference>
<dbReference type="InterPro" id="IPR019874">
    <property type="entry name" value="RF_methyltr_PrmC"/>
</dbReference>
<keyword evidence="2 7" id="KW-0489">Methyltransferase</keyword>
<sequence length="236" mass="27381">MPTKEDLLLEKRRYGLEQTISSFELEQLQQGMPVQKIMGYVDMHDVRIHVNHKVLIPRYETEELILLVEQYYKNTDNVKLLDLCTGSGFIAVALKHANKAWNITASDIDPQAILQASENAKNNHVDIKIIQSDLFQNINDKFDVIVSNPPYIQDSEILDDSVVNFEPLHALYAPEDGFYFYKEIISQGQNYLNQGGKIFFEINPFHKKYWDELAKTYHIEIYKDMAGKDRFAVVSF</sequence>
<evidence type="ECO:0000256" key="4">
    <source>
        <dbReference type="ARBA" id="ARBA00022691"/>
    </source>
</evidence>
<organism evidence="7 8">
    <name type="scientific">Mycoplasma seminis</name>
    <dbReference type="NCBI Taxonomy" id="512749"/>
    <lineage>
        <taxon>Bacteria</taxon>
        <taxon>Bacillati</taxon>
        <taxon>Mycoplasmatota</taxon>
        <taxon>Mollicutes</taxon>
        <taxon>Mycoplasmataceae</taxon>
        <taxon>Mycoplasma</taxon>
    </lineage>
</organism>
<dbReference type="PROSITE" id="PS00092">
    <property type="entry name" value="N6_MTASE"/>
    <property type="match status" value="1"/>
</dbReference>
<dbReference type="Pfam" id="PF05175">
    <property type="entry name" value="MTS"/>
    <property type="match status" value="1"/>
</dbReference>
<gene>
    <name evidence="7" type="primary">prmC</name>
    <name evidence="7" type="ORF">Q8852_03315</name>
</gene>
<keyword evidence="3 7" id="KW-0808">Transferase</keyword>
<accession>A0ABY9HA70</accession>
<proteinExistence type="predicted"/>
<keyword evidence="4" id="KW-0949">S-adenosyl-L-methionine</keyword>
<dbReference type="InterPro" id="IPR002052">
    <property type="entry name" value="DNA_methylase_N6_adenine_CS"/>
</dbReference>
<evidence type="ECO:0000259" key="6">
    <source>
        <dbReference type="Pfam" id="PF05175"/>
    </source>
</evidence>
<dbReference type="InterPro" id="IPR029063">
    <property type="entry name" value="SAM-dependent_MTases_sf"/>
</dbReference>
<dbReference type="PANTHER" id="PTHR18895">
    <property type="entry name" value="HEMK METHYLTRANSFERASE"/>
    <property type="match status" value="1"/>
</dbReference>
<dbReference type="EMBL" id="CP132191">
    <property type="protein sequence ID" value="WLP85326.1"/>
    <property type="molecule type" value="Genomic_DNA"/>
</dbReference>
<evidence type="ECO:0000256" key="3">
    <source>
        <dbReference type="ARBA" id="ARBA00022679"/>
    </source>
</evidence>
<evidence type="ECO:0000256" key="1">
    <source>
        <dbReference type="ARBA" id="ARBA00012771"/>
    </source>
</evidence>
<dbReference type="NCBIfam" id="TIGR00536">
    <property type="entry name" value="hemK_fam"/>
    <property type="match status" value="1"/>
</dbReference>
<dbReference type="InterPro" id="IPR007848">
    <property type="entry name" value="Small_mtfrase_dom"/>
</dbReference>
<keyword evidence="8" id="KW-1185">Reference proteome</keyword>
<dbReference type="InterPro" id="IPR004556">
    <property type="entry name" value="HemK-like"/>
</dbReference>
<feature type="domain" description="Methyltransferase small" evidence="6">
    <location>
        <begin position="66"/>
        <end position="160"/>
    </location>
</feature>
<reference evidence="7" key="1">
    <citation type="submission" date="2023-08" db="EMBL/GenBank/DDBJ databases">
        <title>Complete genome sequence of Mycoplasma seminis 2200.</title>
        <authorList>
            <person name="Spergser J."/>
        </authorList>
    </citation>
    <scope>NUCLEOTIDE SEQUENCE [LARGE SCALE GENOMIC DNA]</scope>
    <source>
        <strain evidence="7">2200</strain>
    </source>
</reference>
<dbReference type="Gene3D" id="3.40.50.150">
    <property type="entry name" value="Vaccinia Virus protein VP39"/>
    <property type="match status" value="1"/>
</dbReference>
<evidence type="ECO:0000256" key="5">
    <source>
        <dbReference type="ARBA" id="ARBA00048391"/>
    </source>
</evidence>
<name>A0ABY9HA70_9MOLU</name>
<dbReference type="NCBIfam" id="TIGR03534">
    <property type="entry name" value="RF_mod_PrmC"/>
    <property type="match status" value="1"/>
</dbReference>
<dbReference type="EC" id="2.1.1.297" evidence="1"/>
<dbReference type="Proteomes" id="UP001237011">
    <property type="component" value="Chromosome"/>
</dbReference>
<evidence type="ECO:0000256" key="2">
    <source>
        <dbReference type="ARBA" id="ARBA00022603"/>
    </source>
</evidence>
<evidence type="ECO:0000313" key="8">
    <source>
        <dbReference type="Proteomes" id="UP001237011"/>
    </source>
</evidence>
<dbReference type="CDD" id="cd02440">
    <property type="entry name" value="AdoMet_MTases"/>
    <property type="match status" value="1"/>
</dbReference>
<protein>
    <recommendedName>
        <fullName evidence="1">peptide chain release factor N(5)-glutamine methyltransferase</fullName>
        <ecNumber evidence="1">2.1.1.297</ecNumber>
    </recommendedName>
</protein>
<dbReference type="GO" id="GO:0102559">
    <property type="term" value="F:peptide chain release factor N(5)-glutamine methyltransferase activity"/>
    <property type="evidence" value="ECO:0007669"/>
    <property type="project" value="UniProtKB-EC"/>
</dbReference>
<dbReference type="RefSeq" id="WP_305937762.1">
    <property type="nucleotide sequence ID" value="NZ_CP132191.1"/>
</dbReference>
<dbReference type="PANTHER" id="PTHR18895:SF74">
    <property type="entry name" value="MTRF1L RELEASE FACTOR GLUTAMINE METHYLTRANSFERASE"/>
    <property type="match status" value="1"/>
</dbReference>
<dbReference type="GO" id="GO:0032259">
    <property type="term" value="P:methylation"/>
    <property type="evidence" value="ECO:0007669"/>
    <property type="project" value="UniProtKB-KW"/>
</dbReference>
<comment type="catalytic activity">
    <reaction evidence="5">
        <text>L-glutaminyl-[peptide chain release factor] + S-adenosyl-L-methionine = N(5)-methyl-L-glutaminyl-[peptide chain release factor] + S-adenosyl-L-homocysteine + H(+)</text>
        <dbReference type="Rhea" id="RHEA:42896"/>
        <dbReference type="Rhea" id="RHEA-COMP:10271"/>
        <dbReference type="Rhea" id="RHEA-COMP:10272"/>
        <dbReference type="ChEBI" id="CHEBI:15378"/>
        <dbReference type="ChEBI" id="CHEBI:30011"/>
        <dbReference type="ChEBI" id="CHEBI:57856"/>
        <dbReference type="ChEBI" id="CHEBI:59789"/>
        <dbReference type="ChEBI" id="CHEBI:61891"/>
        <dbReference type="EC" id="2.1.1.297"/>
    </reaction>
</comment>
<evidence type="ECO:0000313" key="7">
    <source>
        <dbReference type="EMBL" id="WLP85326.1"/>
    </source>
</evidence>
<dbReference type="SUPFAM" id="SSF53335">
    <property type="entry name" value="S-adenosyl-L-methionine-dependent methyltransferases"/>
    <property type="match status" value="1"/>
</dbReference>